<keyword evidence="1" id="KW-0328">Glycosyltransferase</keyword>
<dbReference type="GO" id="GO:0016757">
    <property type="term" value="F:glycosyltransferase activity"/>
    <property type="evidence" value="ECO:0007669"/>
    <property type="project" value="UniProtKB-KW"/>
</dbReference>
<comment type="caution">
    <text evidence="1">The sequence shown here is derived from an EMBL/GenBank/DDBJ whole genome shotgun (WGS) entry which is preliminary data.</text>
</comment>
<organism evidence="1 2">
    <name type="scientific">Autumnicola patrickiae</name>
    <dbReference type="NCBI Taxonomy" id="3075591"/>
    <lineage>
        <taxon>Bacteria</taxon>
        <taxon>Pseudomonadati</taxon>
        <taxon>Bacteroidota</taxon>
        <taxon>Flavobacteriia</taxon>
        <taxon>Flavobacteriales</taxon>
        <taxon>Flavobacteriaceae</taxon>
        <taxon>Autumnicola</taxon>
    </lineage>
</organism>
<dbReference type="CDD" id="cd06223">
    <property type="entry name" value="PRTases_typeI"/>
    <property type="match status" value="1"/>
</dbReference>
<evidence type="ECO:0000313" key="2">
    <source>
        <dbReference type="Proteomes" id="UP001261624"/>
    </source>
</evidence>
<dbReference type="Proteomes" id="UP001261624">
    <property type="component" value="Unassembled WGS sequence"/>
</dbReference>
<protein>
    <submittedName>
        <fullName evidence="1">Phosphoribosyltransferase</fullName>
    </submittedName>
</protein>
<dbReference type="InterPro" id="IPR029057">
    <property type="entry name" value="PRTase-like"/>
</dbReference>
<sequence length="279" mass="32683">MEIHKLSYQANPYDTSLKEFNNYKEDLKKGDFTSKQAMEVLNKFVTKEHYKSLDKIVNDNTIFVCVPYNESKEFKNILPKLYAQTLSEKYNKPSLDLNDFILYNQKESSRSTYNIERRSMNDFSYNFKSQGKYEDFKMLIKYKDLVLVADVITTGETVAHLATYLREKAEINITHVHALVTANNRNPSDRDMNRLAQKIQGYTNDNYSMKEIMDKVHYNFSPYTHLKLARYERSVNDPASAMRAFNTMSIDSARVESSIQLSINKQIPRSIQRDHDLEL</sequence>
<dbReference type="EMBL" id="JAVRHM010000021">
    <property type="protein sequence ID" value="MDT0691249.1"/>
    <property type="molecule type" value="Genomic_DNA"/>
</dbReference>
<gene>
    <name evidence="1" type="ORF">RM549_15745</name>
</gene>
<dbReference type="SUPFAM" id="SSF53271">
    <property type="entry name" value="PRTase-like"/>
    <property type="match status" value="1"/>
</dbReference>
<dbReference type="InterPro" id="IPR000836">
    <property type="entry name" value="PRTase_dom"/>
</dbReference>
<keyword evidence="2" id="KW-1185">Reference proteome</keyword>
<proteinExistence type="predicted"/>
<name>A0ABU3E5I3_9FLAO</name>
<dbReference type="RefSeq" id="WP_311686562.1">
    <property type="nucleotide sequence ID" value="NZ_JAVRHM010000021.1"/>
</dbReference>
<evidence type="ECO:0000313" key="1">
    <source>
        <dbReference type="EMBL" id="MDT0691249.1"/>
    </source>
</evidence>
<dbReference type="Gene3D" id="3.40.50.2020">
    <property type="match status" value="1"/>
</dbReference>
<accession>A0ABU3E5I3</accession>
<keyword evidence="1" id="KW-0808">Transferase</keyword>
<reference evidence="1 2" key="1">
    <citation type="submission" date="2023-09" db="EMBL/GenBank/DDBJ databases">
        <authorList>
            <person name="Rey-Velasco X."/>
        </authorList>
    </citation>
    <scope>NUCLEOTIDE SEQUENCE [LARGE SCALE GENOMIC DNA]</scope>
    <source>
        <strain evidence="1 2">F188</strain>
    </source>
</reference>